<accession>A0A3B4GNM8</accession>
<dbReference type="InterPro" id="IPR003598">
    <property type="entry name" value="Ig_sub2"/>
</dbReference>
<dbReference type="SMART" id="SM00409">
    <property type="entry name" value="IG"/>
    <property type="match status" value="4"/>
</dbReference>
<dbReference type="PANTHER" id="PTHR44170">
    <property type="entry name" value="PROTEIN SIDEKICK"/>
    <property type="match status" value="1"/>
</dbReference>
<dbReference type="Ensembl" id="ENSPNYT00000023515.1">
    <property type="protein sequence ID" value="ENSPNYP00000022951.1"/>
    <property type="gene ID" value="ENSPNYG00000017224.1"/>
</dbReference>
<feature type="region of interest" description="Disordered" evidence="4">
    <location>
        <begin position="840"/>
        <end position="862"/>
    </location>
</feature>
<feature type="compositionally biased region" description="Basic and acidic residues" evidence="4">
    <location>
        <begin position="547"/>
        <end position="570"/>
    </location>
</feature>
<dbReference type="FunFam" id="2.60.40.10:FF:000032">
    <property type="entry name" value="palladin isoform X1"/>
    <property type="match status" value="1"/>
</dbReference>
<feature type="domain" description="Ig-like" evidence="5">
    <location>
        <begin position="135"/>
        <end position="220"/>
    </location>
</feature>
<feature type="domain" description="Ig-like" evidence="5">
    <location>
        <begin position="224"/>
        <end position="318"/>
    </location>
</feature>
<dbReference type="SMART" id="SM00406">
    <property type="entry name" value="IGv"/>
    <property type="match status" value="2"/>
</dbReference>
<name>A0A3B4GNM8_9CICH</name>
<feature type="compositionally biased region" description="Basic and acidic residues" evidence="4">
    <location>
        <begin position="846"/>
        <end position="855"/>
    </location>
</feature>
<feature type="region of interest" description="Disordered" evidence="4">
    <location>
        <begin position="627"/>
        <end position="655"/>
    </location>
</feature>
<protein>
    <submittedName>
        <fullName evidence="6">Protein turtle homolog A-like</fullName>
    </submittedName>
</protein>
<evidence type="ECO:0000259" key="5">
    <source>
        <dbReference type="PROSITE" id="PS50835"/>
    </source>
</evidence>
<organism evidence="6">
    <name type="scientific">Pundamilia nyererei</name>
    <dbReference type="NCBI Taxonomy" id="303518"/>
    <lineage>
        <taxon>Eukaryota</taxon>
        <taxon>Metazoa</taxon>
        <taxon>Chordata</taxon>
        <taxon>Craniata</taxon>
        <taxon>Vertebrata</taxon>
        <taxon>Euteleostomi</taxon>
        <taxon>Actinopterygii</taxon>
        <taxon>Neopterygii</taxon>
        <taxon>Teleostei</taxon>
        <taxon>Neoteleostei</taxon>
        <taxon>Acanthomorphata</taxon>
        <taxon>Ovalentaria</taxon>
        <taxon>Cichlomorphae</taxon>
        <taxon>Cichliformes</taxon>
        <taxon>Cichlidae</taxon>
        <taxon>African cichlids</taxon>
        <taxon>Pseudocrenilabrinae</taxon>
        <taxon>Haplochromini</taxon>
        <taxon>Pundamilia</taxon>
    </lineage>
</organism>
<dbReference type="GeneTree" id="ENSGT00940000165064"/>
<keyword evidence="3" id="KW-0393">Immunoglobulin domain</keyword>
<reference evidence="6" key="1">
    <citation type="submission" date="2023-09" db="UniProtKB">
        <authorList>
            <consortium name="Ensembl"/>
        </authorList>
    </citation>
    <scope>IDENTIFICATION</scope>
</reference>
<dbReference type="SUPFAM" id="SSF48726">
    <property type="entry name" value="Immunoglobulin"/>
    <property type="match status" value="4"/>
</dbReference>
<dbReference type="AlphaFoldDB" id="A0A3B4GNM8"/>
<feature type="compositionally biased region" description="Low complexity" evidence="4">
    <location>
        <begin position="627"/>
        <end position="647"/>
    </location>
</feature>
<evidence type="ECO:0000256" key="3">
    <source>
        <dbReference type="ARBA" id="ARBA00023319"/>
    </source>
</evidence>
<dbReference type="InterPro" id="IPR013783">
    <property type="entry name" value="Ig-like_fold"/>
</dbReference>
<feature type="compositionally biased region" description="Basic and acidic residues" evidence="4">
    <location>
        <begin position="884"/>
        <end position="909"/>
    </location>
</feature>
<dbReference type="SMART" id="SM00408">
    <property type="entry name" value="IGc2"/>
    <property type="match status" value="3"/>
</dbReference>
<dbReference type="FunFam" id="2.60.40.10:FF:000323">
    <property type="entry name" value="Immunoglobulin superfamily member 9B"/>
    <property type="match status" value="1"/>
</dbReference>
<evidence type="ECO:0000256" key="4">
    <source>
        <dbReference type="SAM" id="MobiDB-lite"/>
    </source>
</evidence>
<dbReference type="InterPro" id="IPR003599">
    <property type="entry name" value="Ig_sub"/>
</dbReference>
<evidence type="ECO:0000313" key="6">
    <source>
        <dbReference type="Ensembl" id="ENSPNYP00000022951.1"/>
    </source>
</evidence>
<dbReference type="InterPro" id="IPR007110">
    <property type="entry name" value="Ig-like_dom"/>
</dbReference>
<proteinExistence type="predicted"/>
<evidence type="ECO:0000256" key="2">
    <source>
        <dbReference type="ARBA" id="ARBA00023157"/>
    </source>
</evidence>
<dbReference type="PROSITE" id="PS50835">
    <property type="entry name" value="IG_LIKE"/>
    <property type="match status" value="4"/>
</dbReference>
<dbReference type="Gene3D" id="2.60.40.10">
    <property type="entry name" value="Immunoglobulins"/>
    <property type="match status" value="4"/>
</dbReference>
<dbReference type="Pfam" id="PF13927">
    <property type="entry name" value="Ig_3"/>
    <property type="match status" value="2"/>
</dbReference>
<feature type="region of interest" description="Disordered" evidence="4">
    <location>
        <begin position="884"/>
        <end position="962"/>
    </location>
</feature>
<feature type="domain" description="Ig-like" evidence="5">
    <location>
        <begin position="12"/>
        <end position="111"/>
    </location>
</feature>
<keyword evidence="2" id="KW-1015">Disulfide bond</keyword>
<feature type="compositionally biased region" description="Basic and acidic residues" evidence="4">
    <location>
        <begin position="578"/>
        <end position="589"/>
    </location>
</feature>
<keyword evidence="1" id="KW-0677">Repeat</keyword>
<evidence type="ECO:0000256" key="1">
    <source>
        <dbReference type="ARBA" id="ARBA00022737"/>
    </source>
</evidence>
<dbReference type="GO" id="GO:0098609">
    <property type="term" value="P:cell-cell adhesion"/>
    <property type="evidence" value="ECO:0007669"/>
    <property type="project" value="TreeGrafter"/>
</dbReference>
<dbReference type="CDD" id="cd00096">
    <property type="entry name" value="Ig"/>
    <property type="match status" value="1"/>
</dbReference>
<feature type="compositionally biased region" description="Low complexity" evidence="4">
    <location>
        <begin position="929"/>
        <end position="941"/>
    </location>
</feature>
<feature type="domain" description="Ig-like" evidence="5">
    <location>
        <begin position="320"/>
        <end position="411"/>
    </location>
</feature>
<feature type="compositionally biased region" description="Basic and acidic residues" evidence="4">
    <location>
        <begin position="945"/>
        <end position="962"/>
    </location>
</feature>
<sequence length="962" mass="106730">VVSCLGTNVTFPNICVSQGAASLVRAREGSSAELSCSLAPTSSEATTPSLFPLHVVEWVRLGYSVPVLIKFGVYAPRVHPNYKGRVSLTRGASLLIERLTLEDEGWFECRILLLESKTDDFRNGTWTFLSITAPPVFIKTPPTFVEVLLGDSLTLSCGAHGNPRPTVVWHKDESLIEKHEKIKVLNGSLSLASVTRNISGVYKCHVSNSEGNLTHYTQLQVKGPPIILISPEDTTLNMSQDAVLQCQADAYPSNLTYEWLKQGQNVYHIESLKSRVKVLVDGTLLIPNLIPEDAGNYTCIPTNGILSPPSASAHLKVKHPARVGRMLRETYLPVGMEGVIVCPVQADPPVLYVNWTKDGNVLNPDNYPGWMVNSEGSVFIATANDNAVGMYTCTPYNSYGTMGQSEPTRVILKDPPSFHVPPRPEYFQEVGRELIIPCEASGDPAPNAKPTAQSPKMSPLQTSAILEYLSLPGFIEMSVDEPVEEVTDSKGENSELKPEKSVVAKPDVVPKNWEVHVQENRETGSNQEAVCFKQTHSAGAAEASFDTSKKQDYGRSRHGEARVRFPDDPKPFSPGPEKTSKQLYDEKTKIQVGNKSTYRPESRLGSRSAHTLYSAAKGMADIVSKHSQSFVDSSESLSEQSQRQASQGSRTNNIVSRINQAPVPFLKKSLSIGPCRTLSGMGQPRPFLKKSISLGPQRWEHFESPRTYISERCYWDEFPNPDVRVKSYSLGRTPPSLPRPGPSWREYVPFRRPSMGSLERPHHAQRSLASPSYLTPAAYLPRQTSVSPLMEPSDPRRQATVFPESSRWSPTYPEALRSVQHKYVPMPSSIPIPHYQHQHWAGSRGEGLKPMDSRRGPPRSYLPRGISWPSPYYAPFPPREGEIYRHPDRMMGRGGETEIREGREIREGGRASYASQSSGRGSAGLFRQSLSITPTLLSSPETTEENERHRADMDLPERRAKR</sequence>
<dbReference type="InterPro" id="IPR036179">
    <property type="entry name" value="Ig-like_dom_sf"/>
</dbReference>
<dbReference type="InterPro" id="IPR013106">
    <property type="entry name" value="Ig_V-set"/>
</dbReference>
<feature type="region of interest" description="Disordered" evidence="4">
    <location>
        <begin position="537"/>
        <end position="610"/>
    </location>
</feature>
<dbReference type="PANTHER" id="PTHR44170:SF41">
    <property type="entry name" value="PROTEIN TURTLE HOMOLOG A"/>
    <property type="match status" value="1"/>
</dbReference>